<comment type="function">
    <text evidence="14">E3 ubiquitin-protein ligase component of the ribosome quality control complex (RQC), a ribosome-associated complex that mediates ubiquitination and extraction of incompletely synthesized nascent chains for proteasomal degradation. Mediates ubiquitination of proteins derived from mRNAs lacking stop codons (non-stop proteins) and other translation arrest products induced by poly-lysine sequences and tandem rare codons. Ubiquitination leads to CDC48 recruitment for extraction and degradation of the incomplete translation product. May indirectly play a role in chromatin function and transcription.</text>
</comment>
<dbReference type="InterPro" id="IPR011016">
    <property type="entry name" value="Znf_RING-CH"/>
</dbReference>
<dbReference type="GO" id="GO:0072344">
    <property type="term" value="P:rescue of stalled ribosome"/>
    <property type="evidence" value="ECO:0007669"/>
    <property type="project" value="UniProtKB-UniRule"/>
</dbReference>
<dbReference type="InterPro" id="IPR011989">
    <property type="entry name" value="ARM-like"/>
</dbReference>
<reference evidence="18" key="1">
    <citation type="submission" date="2022-11" db="EMBL/GenBank/DDBJ databases">
        <authorList>
            <person name="Petersen C."/>
        </authorList>
    </citation>
    <scope>NUCLEOTIDE SEQUENCE</scope>
    <source>
        <strain evidence="18">IBT 29864</strain>
    </source>
</reference>
<evidence type="ECO:0000256" key="8">
    <source>
        <dbReference type="ARBA" id="ARBA00022679"/>
    </source>
</evidence>
<dbReference type="GO" id="GO:0061630">
    <property type="term" value="F:ubiquitin protein ligase activity"/>
    <property type="evidence" value="ECO:0007669"/>
    <property type="project" value="UniProtKB-UniRule"/>
</dbReference>
<dbReference type="Pfam" id="PF22999">
    <property type="entry name" value="LTN1_E3_ligase_6th"/>
    <property type="match status" value="1"/>
</dbReference>
<feature type="domain" description="RING-type" evidence="17">
    <location>
        <begin position="1582"/>
        <end position="1628"/>
    </location>
</feature>
<dbReference type="PANTHER" id="PTHR12389">
    <property type="entry name" value="ZINC FINGER PROTEIN 294"/>
    <property type="match status" value="1"/>
</dbReference>
<evidence type="ECO:0000256" key="7">
    <source>
        <dbReference type="ARBA" id="ARBA00022490"/>
    </source>
</evidence>
<dbReference type="Gene3D" id="1.25.10.10">
    <property type="entry name" value="Leucine-rich Repeat Variant"/>
    <property type="match status" value="1"/>
</dbReference>
<dbReference type="SMART" id="SM00184">
    <property type="entry name" value="RING"/>
    <property type="match status" value="1"/>
</dbReference>
<dbReference type="SMART" id="SM00744">
    <property type="entry name" value="RINGv"/>
    <property type="match status" value="1"/>
</dbReference>
<keyword evidence="11 15" id="KW-0863">Zinc-finger</keyword>
<dbReference type="GO" id="GO:1990112">
    <property type="term" value="C:RQC complex"/>
    <property type="evidence" value="ECO:0007669"/>
    <property type="project" value="UniProtKB-UniRule"/>
</dbReference>
<keyword evidence="8 16" id="KW-0808">Transferase</keyword>
<accession>A0A9W9RFU6</accession>
<keyword evidence="10" id="KW-0677">Repeat</keyword>
<dbReference type="EC" id="2.3.2.27" evidence="5 16"/>
<keyword evidence="13 16" id="KW-0862">Zinc</keyword>
<dbReference type="InterPro" id="IPR054477">
    <property type="entry name" value="LTN1_E3_ligase_6th"/>
</dbReference>
<evidence type="ECO:0000256" key="14">
    <source>
        <dbReference type="ARBA" id="ARBA00055150"/>
    </source>
</evidence>
<gene>
    <name evidence="18" type="ORF">N7496_011910</name>
</gene>
<comment type="subcellular location">
    <subcellularLocation>
        <location evidence="2">Cytoplasm</location>
        <location evidence="2">Cytosol</location>
    </subcellularLocation>
</comment>
<name>A0A9W9RFU6_9EURO</name>
<comment type="similarity">
    <text evidence="4 16">Belongs to the LTN1 family.</text>
</comment>
<dbReference type="GeneID" id="81444002"/>
<dbReference type="CDD" id="cd16491">
    <property type="entry name" value="RING-CH-C4HC3_LTN1"/>
    <property type="match status" value="1"/>
</dbReference>
<evidence type="ECO:0000256" key="9">
    <source>
        <dbReference type="ARBA" id="ARBA00022723"/>
    </source>
</evidence>
<evidence type="ECO:0000256" key="12">
    <source>
        <dbReference type="ARBA" id="ARBA00022786"/>
    </source>
</evidence>
<dbReference type="PROSITE" id="PS50089">
    <property type="entry name" value="ZF_RING_2"/>
    <property type="match status" value="1"/>
</dbReference>
<dbReference type="InterPro" id="IPR039795">
    <property type="entry name" value="LTN1/Rkr1"/>
</dbReference>
<dbReference type="GO" id="GO:0005829">
    <property type="term" value="C:cytosol"/>
    <property type="evidence" value="ECO:0007669"/>
    <property type="project" value="UniProtKB-SubCell"/>
</dbReference>
<evidence type="ECO:0000256" key="1">
    <source>
        <dbReference type="ARBA" id="ARBA00000900"/>
    </source>
</evidence>
<comment type="catalytic activity">
    <reaction evidence="1 16">
        <text>S-ubiquitinyl-[E2 ubiquitin-conjugating enzyme]-L-cysteine + [acceptor protein]-L-lysine = [E2 ubiquitin-conjugating enzyme]-L-cysteine + N(6)-ubiquitinyl-[acceptor protein]-L-lysine.</text>
        <dbReference type="EC" id="2.3.2.27"/>
    </reaction>
</comment>
<evidence type="ECO:0000256" key="11">
    <source>
        <dbReference type="ARBA" id="ARBA00022771"/>
    </source>
</evidence>
<dbReference type="InterPro" id="IPR039804">
    <property type="entry name" value="RING-CH-C4HC3_LTN1"/>
</dbReference>
<keyword evidence="9 16" id="KW-0479">Metal-binding</keyword>
<reference evidence="18" key="2">
    <citation type="journal article" date="2023" name="IMA Fungus">
        <title>Comparative genomic study of the Penicillium genus elucidates a diverse pangenome and 15 lateral gene transfer events.</title>
        <authorList>
            <person name="Petersen C."/>
            <person name="Sorensen T."/>
            <person name="Nielsen M.R."/>
            <person name="Sondergaard T.E."/>
            <person name="Sorensen J.L."/>
            <person name="Fitzpatrick D.A."/>
            <person name="Frisvad J.C."/>
            <person name="Nielsen K.L."/>
        </authorList>
    </citation>
    <scope>NUCLEOTIDE SEQUENCE</scope>
    <source>
        <strain evidence="18">IBT 29864</strain>
    </source>
</reference>
<evidence type="ECO:0000256" key="10">
    <source>
        <dbReference type="ARBA" id="ARBA00022737"/>
    </source>
</evidence>
<comment type="caution">
    <text evidence="18">The sequence shown here is derived from an EMBL/GenBank/DDBJ whole genome shotgun (WGS) entry which is preliminary data.</text>
</comment>
<keyword evidence="12 16" id="KW-0833">Ubl conjugation pathway</keyword>
<organism evidence="18 19">
    <name type="scientific">Penicillium cataractarum</name>
    <dbReference type="NCBI Taxonomy" id="2100454"/>
    <lineage>
        <taxon>Eukaryota</taxon>
        <taxon>Fungi</taxon>
        <taxon>Dikarya</taxon>
        <taxon>Ascomycota</taxon>
        <taxon>Pezizomycotina</taxon>
        <taxon>Eurotiomycetes</taxon>
        <taxon>Eurotiomycetidae</taxon>
        <taxon>Eurotiales</taxon>
        <taxon>Aspergillaceae</taxon>
        <taxon>Penicillium</taxon>
    </lineage>
</organism>
<evidence type="ECO:0000256" key="2">
    <source>
        <dbReference type="ARBA" id="ARBA00004514"/>
    </source>
</evidence>
<dbReference type="SUPFAM" id="SSF57850">
    <property type="entry name" value="RING/U-box"/>
    <property type="match status" value="1"/>
</dbReference>
<dbReference type="Proteomes" id="UP001147782">
    <property type="component" value="Unassembled WGS sequence"/>
</dbReference>
<comment type="pathway">
    <text evidence="3 16">Protein modification; protein ubiquitination.</text>
</comment>
<evidence type="ECO:0000259" key="17">
    <source>
        <dbReference type="PROSITE" id="PS50089"/>
    </source>
</evidence>
<dbReference type="Pfam" id="PF13639">
    <property type="entry name" value="zf-RING_2"/>
    <property type="match status" value="1"/>
</dbReference>
<proteinExistence type="inferred from homology"/>
<dbReference type="InterPro" id="IPR054478">
    <property type="entry name" value="LTN1_UBC"/>
</dbReference>
<dbReference type="SUPFAM" id="SSF48371">
    <property type="entry name" value="ARM repeat"/>
    <property type="match status" value="1"/>
</dbReference>
<keyword evidence="19" id="KW-1185">Reference proteome</keyword>
<evidence type="ECO:0000256" key="5">
    <source>
        <dbReference type="ARBA" id="ARBA00012483"/>
    </source>
</evidence>
<dbReference type="InterPro" id="IPR001841">
    <property type="entry name" value="Znf_RING"/>
</dbReference>
<dbReference type="InterPro" id="IPR057030">
    <property type="entry name" value="TPR_Rkr-1"/>
</dbReference>
<evidence type="ECO:0000256" key="3">
    <source>
        <dbReference type="ARBA" id="ARBA00004906"/>
    </source>
</evidence>
<dbReference type="GO" id="GO:0008270">
    <property type="term" value="F:zinc ion binding"/>
    <property type="evidence" value="ECO:0007669"/>
    <property type="project" value="UniProtKB-KW"/>
</dbReference>
<dbReference type="PANTHER" id="PTHR12389:SF0">
    <property type="entry name" value="E3 UBIQUITIN-PROTEIN LIGASE LISTERIN"/>
    <property type="match status" value="1"/>
</dbReference>
<dbReference type="Pfam" id="PF23280">
    <property type="entry name" value="TPR_26"/>
    <property type="match status" value="1"/>
</dbReference>
<comment type="subunit">
    <text evidence="16">Component of the ribosome quality control complex (RQC).</text>
</comment>
<evidence type="ECO:0000256" key="15">
    <source>
        <dbReference type="PROSITE-ProRule" id="PRU00175"/>
    </source>
</evidence>
<evidence type="ECO:0000256" key="6">
    <source>
        <dbReference type="ARBA" id="ARBA00017157"/>
    </source>
</evidence>
<dbReference type="SMART" id="SM01197">
    <property type="entry name" value="FANCL_C"/>
    <property type="match status" value="1"/>
</dbReference>
<evidence type="ECO:0000313" key="18">
    <source>
        <dbReference type="EMBL" id="KAJ5359497.1"/>
    </source>
</evidence>
<comment type="function">
    <text evidence="16">E3 ubiquitin-protein ligase. Component of the ribosome quality control complex (RQC), a ribosome-associated complex that mediates ubiquitination and extraction of incompletely synthesized nascent chains for proteasomal degradation.</text>
</comment>
<dbReference type="InterPro" id="IPR013083">
    <property type="entry name" value="Znf_RING/FYVE/PHD"/>
</dbReference>
<dbReference type="FunFam" id="3.30.40.10:FF:000038">
    <property type="entry name" value="E3 ubiquitin-protein ligase listerin"/>
    <property type="match status" value="1"/>
</dbReference>
<dbReference type="InterPro" id="IPR016024">
    <property type="entry name" value="ARM-type_fold"/>
</dbReference>
<evidence type="ECO:0000313" key="19">
    <source>
        <dbReference type="Proteomes" id="UP001147782"/>
    </source>
</evidence>
<sequence>MSKKFKSQASSSRAAAGAFGGFGGFSNAFDSGGREPSALTYITEPPDLSRIWDQQLVIAYKNLLKKDEITRTKALEELKEYISSVEGKNGTVDEGFLEAWVKVYPRASIDLSRRVRQLAHTIMGSVAGVVGKRIAPYLSKVVGAWLAGLYDSDRPVHRSALDSLTTVFSTEAKRNSLWKIYQASILDFVEDVLLHQKPLTLSDERTVKRDDAEAKYARVVGAALLLFNRILEIEALLGNKSLWAFCTHDDPFVRRSVYVLLRSVISREPAWVDWKVLSSAIIGKSLSSPQLGSASELSECVLLLTSSRPQVWTDDYTGKTSASKRLRQYIQKGSQGGHGNFWSNLDQVLRIIPQGVLAGTDKTSTDGAVTISSASALTEAFQEGLNSREEPRQNLNIGWKTYVRTGGWLSTVVPGEQKLEFIQTRLFPLVVNYVQPNLEQPQWALPPQLAEEVCTECIATLVSNGQHDELQSLWVQLANVLLEAVKLSSPEQSKDFRLSQDSICSQAKRLFALVPAVLSRAPGAESEATVQTIFEQSTSLLLEGCLQVLRSRNGKPYGAAGVVEECVRSTPPVAKRSQDLLKFIQNDAPGLLFSPSGDRLIAIILACREWDGFSSSFENVVESAMELEPEQSNAHILQSLLLNLDFNEVGDKAKLSSLIMRALGKSLQGSHSHWAIVISVFRNQSSQGQLRDQIFLSIIDALSQDDKVFAALHGLSHLGQAVPSAVREFQSGSHGSKLTAKLLYLTESPSEEVASLAESLMKTFKETVVGDTSTKSKIEILHSGFTHANEESLSIESLYAIAEELLYGLTADQSDYAIKDILPSSDAWENAMGPFLQLPPRVSAAITGPLGGIVHLIHRDISDSFKALWLAIPRDSSRCSAAFRLASFTIQVLSSFEVIKHLTSDDLETLIYYLPLAVQLIDDDLSIEHCNGITGLNLANQREDYLEIVFKGRQIISNWIHAKEPLKSSPSVTISSSLTTFWENKLETLSGNSPVDYRIGEAFTKIMTSIDVVEHPKSADEVAKICREARSANAIRSASWFAVLRSSILSSPVGNRVCNELVAESTGLKPLDPSSDGLRKLALLNILLSGEENFVSTIPTQRLVFLAKHLIECLHSDVKFLGLRAEILRTLTFIIPGLAEIYGSHWEESMDILSVIFRETNGGEEGLPLLFSSFRFFARLKSMAEGDSNDDLQDAWSERKTGLFNEVASTIGNFGMYRRILIRGSFIGESKLTQKLDSATTFHQPRDVAVELLRRLIKSIPIEKLEDVSGVFGLLTAHSRSVQRTAYTILHRFIPQAQEQVSFDLALSKTSVSLPDELISLLLETPTMQMVDEAYGDDRMWTTVRAYLLSWKVVFDHFTNASLPVQEFYTTNIKENEVLIPLLEFTFDFLQKYHGKIVDASKFDVQNFEPDQSETPEKETQWLLIHLYYLCLRHLANMTKNWWIDTKKRIKGPVESWTEKHISPLVSADSFQGVEDWISTQDPNEERALSVKIAPKTAEIIASIPVDEESPPVSISISLPPAYPLHPALVVGRSRVLVDEKKWKNWLLTIQGVIMFANGNLVDGLLAFRRNVQGALKGQSECAICYSVISTDMQTPNKRCATCKNTFHSVCLFRWFKSSNQSTCPLCRNNFVYV</sequence>
<dbReference type="Gene3D" id="3.30.40.10">
    <property type="entry name" value="Zinc/RING finger domain, C3HC4 (zinc finger)"/>
    <property type="match status" value="1"/>
</dbReference>
<dbReference type="InterPro" id="IPR054476">
    <property type="entry name" value="Ltn1_N"/>
</dbReference>
<dbReference type="Pfam" id="PF22958">
    <property type="entry name" value="Ltn1_1st"/>
    <property type="match status" value="1"/>
</dbReference>
<keyword evidence="7" id="KW-0963">Cytoplasm</keyword>
<dbReference type="GO" id="GO:1990116">
    <property type="term" value="P:ribosome-associated ubiquitin-dependent protein catabolic process"/>
    <property type="evidence" value="ECO:0007669"/>
    <property type="project" value="UniProtKB-UniRule"/>
</dbReference>
<evidence type="ECO:0000256" key="16">
    <source>
        <dbReference type="RuleBase" id="RU367090"/>
    </source>
</evidence>
<dbReference type="RefSeq" id="XP_056550783.1">
    <property type="nucleotide sequence ID" value="XM_056704823.1"/>
</dbReference>
<dbReference type="OrthoDB" id="6108at2759"/>
<dbReference type="Pfam" id="PF23009">
    <property type="entry name" value="UBC_like"/>
    <property type="match status" value="1"/>
</dbReference>
<evidence type="ECO:0000256" key="4">
    <source>
        <dbReference type="ARBA" id="ARBA00007997"/>
    </source>
</evidence>
<evidence type="ECO:0000256" key="13">
    <source>
        <dbReference type="ARBA" id="ARBA00022833"/>
    </source>
</evidence>
<protein>
    <recommendedName>
        <fullName evidence="6 16">E3 ubiquitin-protein ligase listerin</fullName>
        <ecNumber evidence="5 16">2.3.2.27</ecNumber>
    </recommendedName>
    <alternativeName>
        <fullName evidence="16">RING-type E3 ubiquitin transferase listerin</fullName>
    </alternativeName>
</protein>
<dbReference type="EMBL" id="JAPZBS010000009">
    <property type="protein sequence ID" value="KAJ5359497.1"/>
    <property type="molecule type" value="Genomic_DNA"/>
</dbReference>
<dbReference type="GO" id="GO:0043023">
    <property type="term" value="F:ribosomal large subunit binding"/>
    <property type="evidence" value="ECO:0007669"/>
    <property type="project" value="TreeGrafter"/>
</dbReference>